<dbReference type="KEGG" id="pseg:D3H65_20355"/>
<dbReference type="SUPFAM" id="SSF63825">
    <property type="entry name" value="YWTD domain"/>
    <property type="match status" value="1"/>
</dbReference>
<keyword evidence="3" id="KW-1185">Reference proteome</keyword>
<organism evidence="2 3">
    <name type="scientific">Paraflavitalea soli</name>
    <dbReference type="NCBI Taxonomy" id="2315862"/>
    <lineage>
        <taxon>Bacteria</taxon>
        <taxon>Pseudomonadati</taxon>
        <taxon>Bacteroidota</taxon>
        <taxon>Chitinophagia</taxon>
        <taxon>Chitinophagales</taxon>
        <taxon>Chitinophagaceae</taxon>
        <taxon>Paraflavitalea</taxon>
    </lineage>
</organism>
<dbReference type="OrthoDB" id="610093at2"/>
<dbReference type="AlphaFoldDB" id="A0A3B7MT99"/>
<dbReference type="InterPro" id="IPR026444">
    <property type="entry name" value="Secre_tail"/>
</dbReference>
<feature type="domain" description="Secretion system C-terminal sorting" evidence="1">
    <location>
        <begin position="709"/>
        <end position="784"/>
    </location>
</feature>
<accession>A0A3B7MT99</accession>
<dbReference type="Gene3D" id="2.60.40.10">
    <property type="entry name" value="Immunoglobulins"/>
    <property type="match status" value="1"/>
</dbReference>
<dbReference type="PANTHER" id="PTHR34819">
    <property type="entry name" value="LARGE CYSTEINE-RICH PERIPLASMIC PROTEIN OMCB"/>
    <property type="match status" value="1"/>
</dbReference>
<sequence length="788" mass="83942">MKTRSTILIVLILVLLLWGMAEDTQAQSVDLSKSVANITTNSNGTLAVEGNVLEYTIIVKNLSTVNLTSSTLYDNIPPGSAYIAGTTTLNGVAVPDATGKMPYANTGGLIKSPAGGVGVLIPNAPATIKFRVKVTANGGNISNFAMLECTSQGVTVTQSSNTVFTNLTPDPFCSIVYQSTSETTTGVPQSPSNKPYRYIKMVNTTNGMASPMIYDGANGLCFDALTNAPLPNGSVLTYASALAYDKKTNRIYFVNNYSNAAQDLSYIDLNAPTICAKQFVGYPLETNLSSGWNINRMSFCSDGFGYAITQNGRDIIQFSIDAVTGTPIIVRLGALVNDANNGVNNILAESGGDIFGDGSGNLYLIANSSNLYKINPNTKISTFLGAVNPFPGTSNSMAVDPAGNVYIGGAYRNVFNVNLASMAGVSIVTDSLNNVWTNGDYTSCGFPVLAPVLVANKTYRNINGRPDVVGGDTVEYVIEVMNTGNLNAAGVKLYDGIPASTNYIPGSTKLNGVTVADVSGSMPFSIAGGRLISTLGQSNGIIKPGAPFKVVMTFRVKTQPNTYVCNQSKVMLFDQNGNTIFINTNDPTQGGGGLHPTCFYANGVLAANTLSVKASLLDERSLLQWSVKDEHNIAYYEVEYSADGTGFAALGKVNSKGNNTGINNYQFTDAGNTAALTRYYRLKVVGVNGAYTYSPIVKISQQNLQVARIMPNPFDKEIHVQLTLRSAEKVQVRLLDMYGRVVYRAIESLSKGTHTLNIQAPDGLAAGTYVMELMAGTDDLYQQKLLKR</sequence>
<dbReference type="InterPro" id="IPR047589">
    <property type="entry name" value="DUF11_rpt"/>
</dbReference>
<reference evidence="2 3" key="1">
    <citation type="submission" date="2018-09" db="EMBL/GenBank/DDBJ databases">
        <title>Genome sequencing of strain 6GH32-13.</title>
        <authorList>
            <person name="Weon H.-Y."/>
            <person name="Heo J."/>
            <person name="Kwon S.-W."/>
        </authorList>
    </citation>
    <scope>NUCLEOTIDE SEQUENCE [LARGE SCALE GENOMIC DNA]</scope>
    <source>
        <strain evidence="2 3">5GH32-13</strain>
    </source>
</reference>
<dbReference type="InterPro" id="IPR013783">
    <property type="entry name" value="Ig-like_fold"/>
</dbReference>
<proteinExistence type="predicted"/>
<evidence type="ECO:0000313" key="3">
    <source>
        <dbReference type="Proteomes" id="UP000263900"/>
    </source>
</evidence>
<gene>
    <name evidence="2" type="ORF">D3H65_20355</name>
</gene>
<dbReference type="RefSeq" id="WP_119052075.1">
    <property type="nucleotide sequence ID" value="NZ_CP032157.1"/>
</dbReference>
<protein>
    <submittedName>
        <fullName evidence="2">DUF11 domain-containing protein</fullName>
    </submittedName>
</protein>
<dbReference type="Gene3D" id="2.130.10.10">
    <property type="entry name" value="YVTN repeat-like/Quinoprotein amine dehydrogenase"/>
    <property type="match status" value="1"/>
</dbReference>
<dbReference type="Proteomes" id="UP000263900">
    <property type="component" value="Chromosome"/>
</dbReference>
<dbReference type="InterPro" id="IPR051172">
    <property type="entry name" value="Chlamydia_OmcB"/>
</dbReference>
<dbReference type="EMBL" id="CP032157">
    <property type="protein sequence ID" value="AXY76196.1"/>
    <property type="molecule type" value="Genomic_DNA"/>
</dbReference>
<dbReference type="NCBIfam" id="TIGR01451">
    <property type="entry name" value="B_ant_repeat"/>
    <property type="match status" value="2"/>
</dbReference>
<dbReference type="Pfam" id="PF18962">
    <property type="entry name" value="Por_Secre_tail"/>
    <property type="match status" value="1"/>
</dbReference>
<dbReference type="InterPro" id="IPR015943">
    <property type="entry name" value="WD40/YVTN_repeat-like_dom_sf"/>
</dbReference>
<name>A0A3B7MT99_9BACT</name>
<evidence type="ECO:0000259" key="1">
    <source>
        <dbReference type="Pfam" id="PF18962"/>
    </source>
</evidence>
<evidence type="ECO:0000313" key="2">
    <source>
        <dbReference type="EMBL" id="AXY76196.1"/>
    </source>
</evidence>
<dbReference type="NCBIfam" id="TIGR04183">
    <property type="entry name" value="Por_Secre_tail"/>
    <property type="match status" value="1"/>
</dbReference>